<reference evidence="11" key="1">
    <citation type="journal article" date="2020" name="bioRxiv">
        <title>Chromosome-level reference genome of the European wasp spider Argiope bruennichi: a resource for studies on range expansion and evolutionary adaptation.</title>
        <authorList>
            <person name="Sheffer M.M."/>
            <person name="Hoppe A."/>
            <person name="Krehenwinkel H."/>
            <person name="Uhl G."/>
            <person name="Kuss A.W."/>
            <person name="Jensen L."/>
            <person name="Jensen C."/>
            <person name="Gillespie R.G."/>
            <person name="Hoff K.J."/>
            <person name="Prost S."/>
        </authorList>
    </citation>
    <scope>NUCLEOTIDE SEQUENCE</scope>
</reference>
<comment type="subcellular location">
    <subcellularLocation>
        <location evidence="1">Nucleus</location>
    </subcellularLocation>
</comment>
<evidence type="ECO:0000256" key="7">
    <source>
        <dbReference type="ARBA" id="ARBA00023242"/>
    </source>
</evidence>
<dbReference type="GO" id="GO:0005634">
    <property type="term" value="C:nucleus"/>
    <property type="evidence" value="ECO:0007669"/>
    <property type="project" value="UniProtKB-SubCell"/>
</dbReference>
<evidence type="ECO:0000256" key="2">
    <source>
        <dbReference type="ARBA" id="ARBA00022723"/>
    </source>
</evidence>
<keyword evidence="2" id="KW-0479">Metal-binding</keyword>
<keyword evidence="5" id="KW-0805">Transcription regulation</keyword>
<protein>
    <submittedName>
        <fullName evidence="11">Zinc finger BED domain-containing protein 4</fullName>
    </submittedName>
</protein>
<dbReference type="InterPro" id="IPR052035">
    <property type="entry name" value="ZnF_BED_domain_contain"/>
</dbReference>
<dbReference type="PANTHER" id="PTHR46481:SF10">
    <property type="entry name" value="ZINC FINGER BED DOMAIN-CONTAINING PROTEIN 39"/>
    <property type="match status" value="1"/>
</dbReference>
<sequence>MKSSRKSSPMWNHFEERAQDTKAKCKYCGSLVSYTGGSTGNLLRHMKTQHITIPLDVKRQDVNISINNISVGEENTTVNEEHPIPSTSRDSPSTSSANMKGICRLNADIKNYFTKPLSMAKNKQLDEQLLKMIVKEYQPFSLVEDGEFQKFVHMLCPNYKLPTRKTLSNTILQTCYVESIQKVKENVKLAPAICLTMNSWTSINNESFLAVTAHFIDSATQLKTFLLDCSKLDASHTSSELCKQIKRIASEWEITNKIVAIVTDNAFNIVGGVHESGFRSLTYFAHSLNLVVKKGLDEIKFVLEKVKRIVEHFKRSSSALSTLHKMQNQMKLPNLKLKQDVATRWNSTFDMLTRIQKNKEPLLSTVGLLQLPEEFKLNPKEWEIIDHSINALVVFNAITVEISAETTVSASKITVLAKFLSKHVNSLLEQTAVPKEVKNMCQIFKQEIHKRFFALESNELISQSVFLDPKFKRKGFTPEKFNAVKTAVEKKKIAGFNLPQQNDKEVVDKKR</sequence>
<feature type="region of interest" description="Disordered" evidence="9">
    <location>
        <begin position="73"/>
        <end position="97"/>
    </location>
</feature>
<dbReference type="InterPro" id="IPR012337">
    <property type="entry name" value="RNaseH-like_sf"/>
</dbReference>
<dbReference type="SMART" id="SM00614">
    <property type="entry name" value="ZnF_BED"/>
    <property type="match status" value="1"/>
</dbReference>
<evidence type="ECO:0000313" key="12">
    <source>
        <dbReference type="Proteomes" id="UP000807504"/>
    </source>
</evidence>
<dbReference type="GO" id="GO:0008270">
    <property type="term" value="F:zinc ion binding"/>
    <property type="evidence" value="ECO:0007669"/>
    <property type="project" value="UniProtKB-KW"/>
</dbReference>
<feature type="domain" description="BED-type" evidence="10">
    <location>
        <begin position="5"/>
        <end position="57"/>
    </location>
</feature>
<evidence type="ECO:0000256" key="5">
    <source>
        <dbReference type="ARBA" id="ARBA00023015"/>
    </source>
</evidence>
<dbReference type="GO" id="GO:0003677">
    <property type="term" value="F:DNA binding"/>
    <property type="evidence" value="ECO:0007669"/>
    <property type="project" value="InterPro"/>
</dbReference>
<evidence type="ECO:0000259" key="10">
    <source>
        <dbReference type="PROSITE" id="PS50808"/>
    </source>
</evidence>
<keyword evidence="4" id="KW-0862">Zinc</keyword>
<dbReference type="GO" id="GO:0009791">
    <property type="term" value="P:post-embryonic development"/>
    <property type="evidence" value="ECO:0007669"/>
    <property type="project" value="UniProtKB-ARBA"/>
</dbReference>
<dbReference type="PROSITE" id="PS50808">
    <property type="entry name" value="ZF_BED"/>
    <property type="match status" value="1"/>
</dbReference>
<reference evidence="11" key="2">
    <citation type="submission" date="2020-06" db="EMBL/GenBank/DDBJ databases">
        <authorList>
            <person name="Sheffer M."/>
        </authorList>
    </citation>
    <scope>NUCLEOTIDE SEQUENCE</scope>
</reference>
<evidence type="ECO:0000256" key="4">
    <source>
        <dbReference type="ARBA" id="ARBA00022833"/>
    </source>
</evidence>
<gene>
    <name evidence="11" type="ORF">HNY73_002954</name>
</gene>
<keyword evidence="12" id="KW-1185">Reference proteome</keyword>
<dbReference type="Proteomes" id="UP000807504">
    <property type="component" value="Unassembled WGS sequence"/>
</dbReference>
<dbReference type="EMBL" id="JABXBU010000002">
    <property type="protein sequence ID" value="KAF8795059.1"/>
    <property type="molecule type" value="Genomic_DNA"/>
</dbReference>
<evidence type="ECO:0000256" key="1">
    <source>
        <dbReference type="ARBA" id="ARBA00004123"/>
    </source>
</evidence>
<keyword evidence="7" id="KW-0539">Nucleus</keyword>
<keyword evidence="3 8" id="KW-0863">Zinc-finger</keyword>
<evidence type="ECO:0000256" key="8">
    <source>
        <dbReference type="PROSITE-ProRule" id="PRU00027"/>
    </source>
</evidence>
<evidence type="ECO:0000256" key="3">
    <source>
        <dbReference type="ARBA" id="ARBA00022771"/>
    </source>
</evidence>
<dbReference type="Pfam" id="PF02892">
    <property type="entry name" value="zf-BED"/>
    <property type="match status" value="1"/>
</dbReference>
<dbReference type="InterPro" id="IPR036236">
    <property type="entry name" value="Znf_C2H2_sf"/>
</dbReference>
<evidence type="ECO:0000256" key="9">
    <source>
        <dbReference type="SAM" id="MobiDB-lite"/>
    </source>
</evidence>
<accession>A0A8T0FZS4</accession>
<dbReference type="InterPro" id="IPR003656">
    <property type="entry name" value="Znf_BED"/>
</dbReference>
<evidence type="ECO:0000256" key="6">
    <source>
        <dbReference type="ARBA" id="ARBA00023163"/>
    </source>
</evidence>
<dbReference type="SUPFAM" id="SSF140996">
    <property type="entry name" value="Hermes dimerisation domain"/>
    <property type="match status" value="1"/>
</dbReference>
<dbReference type="AlphaFoldDB" id="A0A8T0FZS4"/>
<dbReference type="SUPFAM" id="SSF57667">
    <property type="entry name" value="beta-beta-alpha zinc fingers"/>
    <property type="match status" value="1"/>
</dbReference>
<dbReference type="SUPFAM" id="SSF53098">
    <property type="entry name" value="Ribonuclease H-like"/>
    <property type="match status" value="1"/>
</dbReference>
<organism evidence="11 12">
    <name type="scientific">Argiope bruennichi</name>
    <name type="common">Wasp spider</name>
    <name type="synonym">Aranea bruennichi</name>
    <dbReference type="NCBI Taxonomy" id="94029"/>
    <lineage>
        <taxon>Eukaryota</taxon>
        <taxon>Metazoa</taxon>
        <taxon>Ecdysozoa</taxon>
        <taxon>Arthropoda</taxon>
        <taxon>Chelicerata</taxon>
        <taxon>Arachnida</taxon>
        <taxon>Araneae</taxon>
        <taxon>Araneomorphae</taxon>
        <taxon>Entelegynae</taxon>
        <taxon>Araneoidea</taxon>
        <taxon>Araneidae</taxon>
        <taxon>Argiope</taxon>
    </lineage>
</organism>
<proteinExistence type="predicted"/>
<keyword evidence="6" id="KW-0804">Transcription</keyword>
<evidence type="ECO:0000313" key="11">
    <source>
        <dbReference type="EMBL" id="KAF8795059.1"/>
    </source>
</evidence>
<name>A0A8T0FZS4_ARGBR</name>
<feature type="compositionally biased region" description="Low complexity" evidence="9">
    <location>
        <begin position="85"/>
        <end position="96"/>
    </location>
</feature>
<dbReference type="PANTHER" id="PTHR46481">
    <property type="entry name" value="ZINC FINGER BED DOMAIN-CONTAINING PROTEIN 4"/>
    <property type="match status" value="1"/>
</dbReference>
<comment type="caution">
    <text evidence="11">The sequence shown here is derived from an EMBL/GenBank/DDBJ whole genome shotgun (WGS) entry which is preliminary data.</text>
</comment>